<name>A0A0A2G7S5_9PORP</name>
<organism evidence="2 3">
    <name type="scientific">Porphyromonas gingivicanis</name>
    <dbReference type="NCBI Taxonomy" id="266762"/>
    <lineage>
        <taxon>Bacteria</taxon>
        <taxon>Pseudomonadati</taxon>
        <taxon>Bacteroidota</taxon>
        <taxon>Bacteroidia</taxon>
        <taxon>Bacteroidales</taxon>
        <taxon>Porphyromonadaceae</taxon>
        <taxon>Porphyromonas</taxon>
    </lineage>
</organism>
<evidence type="ECO:0000313" key="2">
    <source>
        <dbReference type="EMBL" id="KGN98410.1"/>
    </source>
</evidence>
<evidence type="ECO:0000313" key="3">
    <source>
        <dbReference type="Proteomes" id="UP000030134"/>
    </source>
</evidence>
<keyword evidence="3" id="KW-1185">Reference proteome</keyword>
<keyword evidence="1" id="KW-0472">Membrane</keyword>
<dbReference type="OrthoDB" id="1083246at2"/>
<dbReference type="STRING" id="266762.HQ36_02000"/>
<dbReference type="AlphaFoldDB" id="A0A0A2G7S5"/>
<keyword evidence="1" id="KW-1133">Transmembrane helix</keyword>
<sequence>MKSDFEEIVYLVLSLVFGIFGIILFFKVWGMTNNVKKLTDHFLNPSKSDSRTGEQDIHFEDTTEEGDKKIEVYDPRLDDIKAGDKVVRKRDGKVLTVDSIKDGRFFCDSGAMAGYKYYSKNEVMIQE</sequence>
<gene>
    <name evidence="2" type="ORF">HQ36_02000</name>
</gene>
<dbReference type="EMBL" id="JQZW01000006">
    <property type="protein sequence ID" value="KGN98410.1"/>
    <property type="molecule type" value="Genomic_DNA"/>
</dbReference>
<protein>
    <submittedName>
        <fullName evidence="2">Uncharacterized protein</fullName>
    </submittedName>
</protein>
<comment type="caution">
    <text evidence="2">The sequence shown here is derived from an EMBL/GenBank/DDBJ whole genome shotgun (WGS) entry which is preliminary data.</text>
</comment>
<feature type="transmembrane region" description="Helical" evidence="1">
    <location>
        <begin position="7"/>
        <end position="29"/>
    </location>
</feature>
<dbReference type="RefSeq" id="WP_036883082.1">
    <property type="nucleotide sequence ID" value="NZ_JQZW01000006.1"/>
</dbReference>
<proteinExistence type="predicted"/>
<keyword evidence="1" id="KW-0812">Transmembrane</keyword>
<dbReference type="Proteomes" id="UP000030134">
    <property type="component" value="Unassembled WGS sequence"/>
</dbReference>
<evidence type="ECO:0000256" key="1">
    <source>
        <dbReference type="SAM" id="Phobius"/>
    </source>
</evidence>
<reference evidence="2 3" key="1">
    <citation type="submission" date="2014-08" db="EMBL/GenBank/DDBJ databases">
        <title>Porphyromonas gingivicanis strain:COT-022_OH1391 Genome sequencing.</title>
        <authorList>
            <person name="Wallis C."/>
            <person name="Deusch O."/>
            <person name="O'Flynn C."/>
            <person name="Davis I."/>
            <person name="Jospin G."/>
            <person name="Darling A.E."/>
            <person name="Coil D.A."/>
            <person name="Alexiev A."/>
            <person name="Horsfall A."/>
            <person name="Kirkwood N."/>
            <person name="Harris S."/>
            <person name="Eisen J.A."/>
        </authorList>
    </citation>
    <scope>NUCLEOTIDE SEQUENCE [LARGE SCALE GENOMIC DNA]</scope>
    <source>
        <strain evidence="3">COT-022 OH1391</strain>
    </source>
</reference>
<accession>A0A0A2G7S5</accession>